<comment type="caution">
    <text evidence="1">The sequence shown here is derived from an EMBL/GenBank/DDBJ whole genome shotgun (WGS) entry which is preliminary data.</text>
</comment>
<keyword evidence="2" id="KW-1185">Reference proteome</keyword>
<organism evidence="1 2">
    <name type="scientific">Sporosarcina limicola</name>
    <dbReference type="NCBI Taxonomy" id="34101"/>
    <lineage>
        <taxon>Bacteria</taxon>
        <taxon>Bacillati</taxon>
        <taxon>Bacillota</taxon>
        <taxon>Bacilli</taxon>
        <taxon>Bacillales</taxon>
        <taxon>Caryophanaceae</taxon>
        <taxon>Sporosarcina</taxon>
    </lineage>
</organism>
<evidence type="ECO:0000313" key="1">
    <source>
        <dbReference type="EMBL" id="MBE1556476.1"/>
    </source>
</evidence>
<proteinExistence type="predicted"/>
<reference evidence="1" key="1">
    <citation type="submission" date="2020-10" db="EMBL/GenBank/DDBJ databases">
        <title>Genomic Encyclopedia of Type Strains, Phase IV (KMG-IV): sequencing the most valuable type-strain genomes for metagenomic binning, comparative biology and taxonomic classification.</title>
        <authorList>
            <person name="Goeker M."/>
        </authorList>
    </citation>
    <scope>NUCLEOTIDE SEQUENCE</scope>
    <source>
        <strain evidence="1">DSM 13886</strain>
    </source>
</reference>
<protein>
    <submittedName>
        <fullName evidence="1">Uncharacterized protein</fullName>
    </submittedName>
</protein>
<evidence type="ECO:0000313" key="2">
    <source>
        <dbReference type="Proteomes" id="UP000658225"/>
    </source>
</evidence>
<gene>
    <name evidence="1" type="ORF">H4683_003601</name>
</gene>
<dbReference type="AlphaFoldDB" id="A0A927MM24"/>
<dbReference type="EMBL" id="JADBEL010000027">
    <property type="protein sequence ID" value="MBE1556476.1"/>
    <property type="molecule type" value="Genomic_DNA"/>
</dbReference>
<name>A0A927MM24_9BACL</name>
<accession>A0A927MM24</accession>
<dbReference type="Proteomes" id="UP000658225">
    <property type="component" value="Unassembled WGS sequence"/>
</dbReference>
<dbReference type="RefSeq" id="WP_192600113.1">
    <property type="nucleotide sequence ID" value="NZ_JADBEL010000027.1"/>
</dbReference>
<sequence length="92" mass="10180">MASIPATVDAISSSSKLSPNEKEQLLLELGTPAIPFILEKVESGNEELFPTVIELTKGSKVEAKESVENIKEWVTNNKNAFNDLKKHVQEQK</sequence>